<proteinExistence type="predicted"/>
<organism evidence="1 2">
    <name type="scientific">Senna tora</name>
    <dbReference type="NCBI Taxonomy" id="362788"/>
    <lineage>
        <taxon>Eukaryota</taxon>
        <taxon>Viridiplantae</taxon>
        <taxon>Streptophyta</taxon>
        <taxon>Embryophyta</taxon>
        <taxon>Tracheophyta</taxon>
        <taxon>Spermatophyta</taxon>
        <taxon>Magnoliopsida</taxon>
        <taxon>eudicotyledons</taxon>
        <taxon>Gunneridae</taxon>
        <taxon>Pentapetalae</taxon>
        <taxon>rosids</taxon>
        <taxon>fabids</taxon>
        <taxon>Fabales</taxon>
        <taxon>Fabaceae</taxon>
        <taxon>Caesalpinioideae</taxon>
        <taxon>Cassia clade</taxon>
        <taxon>Senna</taxon>
    </lineage>
</organism>
<name>A0A834X0B7_9FABA</name>
<dbReference type="EMBL" id="JAAIUW010000004">
    <property type="protein sequence ID" value="KAF7835942.1"/>
    <property type="molecule type" value="Genomic_DNA"/>
</dbReference>
<evidence type="ECO:0000313" key="2">
    <source>
        <dbReference type="Proteomes" id="UP000634136"/>
    </source>
</evidence>
<accession>A0A834X0B7</accession>
<evidence type="ECO:0000313" key="1">
    <source>
        <dbReference type="EMBL" id="KAF7835942.1"/>
    </source>
</evidence>
<protein>
    <submittedName>
        <fullName evidence="1">Uncharacterized protein</fullName>
    </submittedName>
</protein>
<reference evidence="1" key="1">
    <citation type="submission" date="2020-09" db="EMBL/GenBank/DDBJ databases">
        <title>Genome-Enabled Discovery of Anthraquinone Biosynthesis in Senna tora.</title>
        <authorList>
            <person name="Kang S.-H."/>
            <person name="Pandey R.P."/>
            <person name="Lee C.-M."/>
            <person name="Sim J.-S."/>
            <person name="Jeong J.-T."/>
            <person name="Choi B.-S."/>
            <person name="Jung M."/>
            <person name="Ginzburg D."/>
            <person name="Zhao K."/>
            <person name="Won S.Y."/>
            <person name="Oh T.-J."/>
            <person name="Yu Y."/>
            <person name="Kim N.-H."/>
            <person name="Lee O.R."/>
            <person name="Lee T.-H."/>
            <person name="Bashyal P."/>
            <person name="Kim T.-S."/>
            <person name="Lee W.-H."/>
            <person name="Kawkins C."/>
            <person name="Kim C.-K."/>
            <person name="Kim J.S."/>
            <person name="Ahn B.O."/>
            <person name="Rhee S.Y."/>
            <person name="Sohng J.K."/>
        </authorList>
    </citation>
    <scope>NUCLEOTIDE SEQUENCE</scope>
    <source>
        <tissue evidence="1">Leaf</tissue>
    </source>
</reference>
<dbReference type="Proteomes" id="UP000634136">
    <property type="component" value="Unassembled WGS sequence"/>
</dbReference>
<comment type="caution">
    <text evidence="1">The sequence shown here is derived from an EMBL/GenBank/DDBJ whole genome shotgun (WGS) entry which is preliminary data.</text>
</comment>
<sequence length="33" mass="3676">MARAMSNGPRILVCVTGVSHMDKRDDPSMQLKM</sequence>
<dbReference type="AlphaFoldDB" id="A0A834X0B7"/>
<gene>
    <name evidence="1" type="ORF">G2W53_010801</name>
</gene>
<keyword evidence="2" id="KW-1185">Reference proteome</keyword>